<sequence>MECATNVKDLCLHNNAGLGDKLGNASAPATTTKPVGIDGETPCGVEQDMLPFCDDDADDEVFFGQVSNREQHKAQKFTDRRTALFVQGFRSDRRLMRYTIDKRRSQCEISNEECITSEYEQGTTCSSLSSISEEINDPALVSETNAGTEPENNSSVTVAKVANENGHLENKALATGNSEVCGPDRHVDACNLLHFFASVCALESHQDSCETKVKDEMMVLEKATRDTERDKSGDMMTGSDTSSTDNDETSVDNASYTYENTDDSRDDEEEDNDFDSDDSCVVIINTGCGDETESESCDTEADTSELDVHRCVSYVGDTSRTSDTKVNILSVGSTESKLCKNESEMVIRMESESLQGKMKSHTIALENEVNESGVDLEMSESACIHGSFKCDADEEISFGPVELDIDSEKRLKSRGGCTGESCEMGHVVNSITCEISQLELNTERSGPDASGKEVVSDTAMKTISDLHDTSRGTNGHGVHGSVTTSSCQQSTAECFISERSSGANFADSHEQSNNRNTPVVPLQRIHNTCCSAFQMYRKQDTAKSDEDSHGVFVEGVEKSNTNGSKEVSVKLDFDSVVTERGYTGASSVSGAAGGFGTLFTCVTPIVACSEFGASSCNTAVVVATPTFIPPTPHTTSILGDHSVHGCHGDSVMINFSLSQETSNHSLPSFASPALAPVRDGEESHDSRANLQSTNLHKAEGNYLTKTTAYSCQPIATRPIPSQPFTPTRVVAMVTPTVSRNIGVASPSVVFMERHFSPTPVSSRQFRDEMPFGGNVRPAVPDCEGEDDVVPPTPKVSHNVTSPSLVFTEKHYSPTAMSMTDSGDDRHDHGDTVDALRKSHSASEDSPQIVFKVHNFSPVVIQNDSLKRRVPACEKTCGSTKCEHCATVVRGNVATSPRVAGKGRPVQRLNRLKLKKINSIRKVVLSPCKKTPSRSQQGGSTTAPNRCKQHLRPSPLVSQTGMRTKQGRQQHQKKTESDSREVSQERRSQLKQSHRDGTESPGTPSAPRGLRAAFSPGVPKLLRMYDTPLTLTPTSADHLPRVRYKEKGLLDIPIHTLCNSQQAVRYITRPRVGGAIKRVAGKACSRLSWQEDQLSHVPDDKHVPLPLEDSPTPKSILHVKPLTQLYPYSEDPLSPVVIHKTVRKTNTLAQAANKG</sequence>
<name>A0AAD9UD06_RIDPI</name>
<accession>A0AAD9UD06</accession>
<feature type="compositionally biased region" description="Low complexity" evidence="1">
    <location>
        <begin position="234"/>
        <end position="244"/>
    </location>
</feature>
<reference evidence="2" key="1">
    <citation type="journal article" date="2023" name="Mol. Biol. Evol.">
        <title>Third-Generation Sequencing Reveals the Adaptive Role of the Epigenome in Three Deep-Sea Polychaetes.</title>
        <authorList>
            <person name="Perez M."/>
            <person name="Aroh O."/>
            <person name="Sun Y."/>
            <person name="Lan Y."/>
            <person name="Juniper S.K."/>
            <person name="Young C.R."/>
            <person name="Angers B."/>
            <person name="Qian P.Y."/>
        </authorList>
    </citation>
    <scope>NUCLEOTIDE SEQUENCE</scope>
    <source>
        <strain evidence="2">R07B-5</strain>
    </source>
</reference>
<dbReference type="EMBL" id="JAODUO010000249">
    <property type="protein sequence ID" value="KAK2184878.1"/>
    <property type="molecule type" value="Genomic_DNA"/>
</dbReference>
<feature type="compositionally biased region" description="Polar residues" evidence="1">
    <location>
        <begin position="932"/>
        <end position="943"/>
    </location>
</feature>
<feature type="compositionally biased region" description="Basic and acidic residues" evidence="1">
    <location>
        <begin position="972"/>
        <end position="997"/>
    </location>
</feature>
<dbReference type="Proteomes" id="UP001209878">
    <property type="component" value="Unassembled WGS sequence"/>
</dbReference>
<evidence type="ECO:0000256" key="1">
    <source>
        <dbReference type="SAM" id="MobiDB-lite"/>
    </source>
</evidence>
<evidence type="ECO:0000313" key="3">
    <source>
        <dbReference type="Proteomes" id="UP001209878"/>
    </source>
</evidence>
<feature type="region of interest" description="Disordered" evidence="1">
    <location>
        <begin position="922"/>
        <end position="1012"/>
    </location>
</feature>
<protein>
    <submittedName>
        <fullName evidence="2">Uncharacterized protein</fullName>
    </submittedName>
</protein>
<comment type="caution">
    <text evidence="2">The sequence shown here is derived from an EMBL/GenBank/DDBJ whole genome shotgun (WGS) entry which is preliminary data.</text>
</comment>
<feature type="compositionally biased region" description="Basic and acidic residues" evidence="1">
    <location>
        <begin position="222"/>
        <end position="233"/>
    </location>
</feature>
<gene>
    <name evidence="2" type="ORF">NP493_249g02019</name>
</gene>
<dbReference type="AlphaFoldDB" id="A0AAD9UD06"/>
<feature type="region of interest" description="Disordered" evidence="1">
    <location>
        <begin position="222"/>
        <end position="276"/>
    </location>
</feature>
<proteinExistence type="predicted"/>
<keyword evidence="3" id="KW-1185">Reference proteome</keyword>
<evidence type="ECO:0000313" key="2">
    <source>
        <dbReference type="EMBL" id="KAK2184878.1"/>
    </source>
</evidence>
<organism evidence="2 3">
    <name type="scientific">Ridgeia piscesae</name>
    <name type="common">Tubeworm</name>
    <dbReference type="NCBI Taxonomy" id="27915"/>
    <lineage>
        <taxon>Eukaryota</taxon>
        <taxon>Metazoa</taxon>
        <taxon>Spiralia</taxon>
        <taxon>Lophotrochozoa</taxon>
        <taxon>Annelida</taxon>
        <taxon>Polychaeta</taxon>
        <taxon>Sedentaria</taxon>
        <taxon>Canalipalpata</taxon>
        <taxon>Sabellida</taxon>
        <taxon>Siboglinidae</taxon>
        <taxon>Ridgeia</taxon>
    </lineage>
</organism>
<feature type="compositionally biased region" description="Acidic residues" evidence="1">
    <location>
        <begin position="260"/>
        <end position="276"/>
    </location>
</feature>